<reference evidence="3" key="1">
    <citation type="submission" date="2016-06" db="EMBL/GenBank/DDBJ databases">
        <authorList>
            <person name="Varghese N."/>
            <person name="Submissions Spin"/>
        </authorList>
    </citation>
    <scope>NUCLEOTIDE SEQUENCE [LARGE SCALE GENOMIC DNA]</scope>
    <source>
        <strain evidence="3">DSM 45246</strain>
    </source>
</reference>
<dbReference type="PANTHER" id="PTHR36840:SF1">
    <property type="entry name" value="BLL5714 PROTEIN"/>
    <property type="match status" value="1"/>
</dbReference>
<dbReference type="EMBL" id="FMCS01000012">
    <property type="protein sequence ID" value="SCF29371.1"/>
    <property type="molecule type" value="Genomic_DNA"/>
</dbReference>
<feature type="transmembrane region" description="Helical" evidence="1">
    <location>
        <begin position="343"/>
        <end position="360"/>
    </location>
</feature>
<dbReference type="Proteomes" id="UP000199629">
    <property type="component" value="Unassembled WGS sequence"/>
</dbReference>
<evidence type="ECO:0000313" key="3">
    <source>
        <dbReference type="Proteomes" id="UP000199629"/>
    </source>
</evidence>
<dbReference type="RefSeq" id="WP_091269385.1">
    <property type="nucleotide sequence ID" value="NZ_FMCS01000012.1"/>
</dbReference>
<accession>A0A1C4Z9G9</accession>
<dbReference type="AlphaFoldDB" id="A0A1C4Z9G9"/>
<dbReference type="Pfam" id="PF06772">
    <property type="entry name" value="LtrA"/>
    <property type="match status" value="1"/>
</dbReference>
<keyword evidence="1" id="KW-0812">Transmembrane</keyword>
<feature type="transmembrane region" description="Helical" evidence="1">
    <location>
        <begin position="147"/>
        <end position="164"/>
    </location>
</feature>
<feature type="transmembrane region" description="Helical" evidence="1">
    <location>
        <begin position="59"/>
        <end position="77"/>
    </location>
</feature>
<feature type="transmembrane region" description="Helical" evidence="1">
    <location>
        <begin position="115"/>
        <end position="135"/>
    </location>
</feature>
<evidence type="ECO:0000313" key="2">
    <source>
        <dbReference type="EMBL" id="SCF29371.1"/>
    </source>
</evidence>
<keyword evidence="1" id="KW-1133">Transmembrane helix</keyword>
<dbReference type="PANTHER" id="PTHR36840">
    <property type="entry name" value="BLL5714 PROTEIN"/>
    <property type="match status" value="1"/>
</dbReference>
<dbReference type="InterPro" id="IPR010640">
    <property type="entry name" value="Low_temperature_requirement_A"/>
</dbReference>
<evidence type="ECO:0000256" key="1">
    <source>
        <dbReference type="SAM" id="Phobius"/>
    </source>
</evidence>
<gene>
    <name evidence="2" type="ORF">GA0070214_112122</name>
</gene>
<protein>
    <submittedName>
        <fullName evidence="2">Low temperature requirement protein LtrA</fullName>
    </submittedName>
</protein>
<feature type="transmembrane region" description="Helical" evidence="1">
    <location>
        <begin position="89"/>
        <end position="109"/>
    </location>
</feature>
<feature type="transmembrane region" description="Helical" evidence="1">
    <location>
        <begin position="238"/>
        <end position="258"/>
    </location>
</feature>
<organism evidence="2 3">
    <name type="scientific">Micromonospora chaiyaphumensis</name>
    <dbReference type="NCBI Taxonomy" id="307119"/>
    <lineage>
        <taxon>Bacteria</taxon>
        <taxon>Bacillati</taxon>
        <taxon>Actinomycetota</taxon>
        <taxon>Actinomycetes</taxon>
        <taxon>Micromonosporales</taxon>
        <taxon>Micromonosporaceae</taxon>
        <taxon>Micromonospora</taxon>
    </lineage>
</organism>
<name>A0A1C4Z9G9_9ACTN</name>
<keyword evidence="3" id="KW-1185">Reference proteome</keyword>
<feature type="transmembrane region" description="Helical" evidence="1">
    <location>
        <begin position="21"/>
        <end position="39"/>
    </location>
</feature>
<feature type="transmembrane region" description="Helical" evidence="1">
    <location>
        <begin position="212"/>
        <end position="232"/>
    </location>
</feature>
<feature type="transmembrane region" description="Helical" evidence="1">
    <location>
        <begin position="366"/>
        <end position="385"/>
    </location>
</feature>
<feature type="transmembrane region" description="Helical" evidence="1">
    <location>
        <begin position="170"/>
        <end position="191"/>
    </location>
</feature>
<sequence>MTDERGAELLRGGGGSHRATFLELFLDVVFVFAFTRVSQRLIDDVAAGGGRLPLELTQTLVLLLALWMVWSLTAWATSHYDPEQPPIQAVMIGSMFGSLVMAVSVPAAYGPHGLSFAAGYVAIQLGRSLYLTVALRRHFQRHLSSRILVWSAVSAVLWIGGGLVGEDARLLCWALALVIDYVGVVTGWPVPRLGRAAATAWTVTGEHLAERYQQFIIIALGEMIFVAGVGFSGSDFTLLRWIALVDAFATTVLLWRIYFHRAGSVLVEAVAEARQPARLGQSATWTHLTMIAGIVTTAVGYEVAIAEPGGHADAVRVAAIVGGPALFVVGRARFEYEVFGRVSWSRAIGLLLLVLGVPLLSRLPLLGIAVGVTVVLTGMAVADALRARGRPPERPASPM</sequence>
<keyword evidence="1" id="KW-0472">Membrane</keyword>
<proteinExistence type="predicted"/>